<name>A0A6V8H7I0_TALPI</name>
<reference evidence="6" key="1">
    <citation type="journal article" date="2015" name="Genome Announc.">
        <title>Draft genome sequence of Talaromyces cellulolyticus strain Y-94, a source of lignocellulosic biomass-degrading enzymes.</title>
        <authorList>
            <person name="Fujii T."/>
            <person name="Koike H."/>
            <person name="Sawayama S."/>
            <person name="Yano S."/>
            <person name="Inoue H."/>
        </authorList>
    </citation>
    <scope>NUCLEOTIDE SEQUENCE [LARGE SCALE GENOMIC DNA]</scope>
    <source>
        <strain evidence="6">Y-94</strain>
    </source>
</reference>
<dbReference type="InterPro" id="IPR040079">
    <property type="entry name" value="Glutathione_S-Trfase"/>
</dbReference>
<dbReference type="Gene3D" id="1.20.1050.10">
    <property type="match status" value="1"/>
</dbReference>
<dbReference type="SUPFAM" id="SSF47616">
    <property type="entry name" value="GST C-terminal domain-like"/>
    <property type="match status" value="1"/>
</dbReference>
<dbReference type="InterPro" id="IPR004045">
    <property type="entry name" value="Glutathione_S-Trfase_N"/>
</dbReference>
<gene>
    <name evidence="5" type="ORF">TCE0_022r06706</name>
</gene>
<dbReference type="GO" id="GO:0016740">
    <property type="term" value="F:transferase activity"/>
    <property type="evidence" value="ECO:0007669"/>
    <property type="project" value="UniProtKB-KW"/>
</dbReference>
<dbReference type="SUPFAM" id="SSF52833">
    <property type="entry name" value="Thioredoxin-like"/>
    <property type="match status" value="1"/>
</dbReference>
<keyword evidence="6" id="KW-1185">Reference proteome</keyword>
<evidence type="ECO:0000313" key="6">
    <source>
        <dbReference type="Proteomes" id="UP000053095"/>
    </source>
</evidence>
<dbReference type="InterPro" id="IPR004046">
    <property type="entry name" value="GST_C"/>
</dbReference>
<dbReference type="PROSITE" id="PS50405">
    <property type="entry name" value="GST_CTER"/>
    <property type="match status" value="1"/>
</dbReference>
<evidence type="ECO:0000259" key="4">
    <source>
        <dbReference type="PROSITE" id="PS50405"/>
    </source>
</evidence>
<organism evidence="5 6">
    <name type="scientific">Talaromyces pinophilus</name>
    <name type="common">Penicillium pinophilum</name>
    <dbReference type="NCBI Taxonomy" id="128442"/>
    <lineage>
        <taxon>Eukaryota</taxon>
        <taxon>Fungi</taxon>
        <taxon>Dikarya</taxon>
        <taxon>Ascomycota</taxon>
        <taxon>Pezizomycotina</taxon>
        <taxon>Eurotiomycetes</taxon>
        <taxon>Eurotiomycetidae</taxon>
        <taxon>Eurotiales</taxon>
        <taxon>Trichocomaceae</taxon>
        <taxon>Talaromyces</taxon>
        <taxon>Talaromyces sect. Talaromyces</taxon>
    </lineage>
</organism>
<evidence type="ECO:0000256" key="2">
    <source>
        <dbReference type="RuleBase" id="RU003494"/>
    </source>
</evidence>
<protein>
    <submittedName>
        <fullName evidence="5">Glutathione S-transferase</fullName>
    </submittedName>
</protein>
<dbReference type="PANTHER" id="PTHR44051">
    <property type="entry name" value="GLUTATHIONE S-TRANSFERASE-RELATED"/>
    <property type="match status" value="1"/>
</dbReference>
<evidence type="ECO:0000259" key="3">
    <source>
        <dbReference type="PROSITE" id="PS50404"/>
    </source>
</evidence>
<dbReference type="Gene3D" id="3.40.30.10">
    <property type="entry name" value="Glutaredoxin"/>
    <property type="match status" value="1"/>
</dbReference>
<dbReference type="EMBL" id="DF933818">
    <property type="protein sequence ID" value="GAM37091.1"/>
    <property type="molecule type" value="Genomic_DNA"/>
</dbReference>
<evidence type="ECO:0000313" key="5">
    <source>
        <dbReference type="EMBL" id="GAM37091.1"/>
    </source>
</evidence>
<comment type="similarity">
    <text evidence="1 2">Belongs to the GST superfamily.</text>
</comment>
<dbReference type="Pfam" id="PF00043">
    <property type="entry name" value="GST_C"/>
    <property type="match status" value="1"/>
</dbReference>
<dbReference type="InterPro" id="IPR036249">
    <property type="entry name" value="Thioredoxin-like_sf"/>
</dbReference>
<comment type="caution">
    <text evidence="5">The sequence shown here is derived from an EMBL/GenBank/DDBJ whole genome shotgun (WGS) entry which is preliminary data.</text>
</comment>
<proteinExistence type="inferred from homology"/>
<dbReference type="Proteomes" id="UP000053095">
    <property type="component" value="Unassembled WGS sequence"/>
</dbReference>
<dbReference type="PROSITE" id="PS50404">
    <property type="entry name" value="GST_NTER"/>
    <property type="match status" value="1"/>
</dbReference>
<evidence type="ECO:0000256" key="1">
    <source>
        <dbReference type="ARBA" id="ARBA00007409"/>
    </source>
</evidence>
<dbReference type="Pfam" id="PF02798">
    <property type="entry name" value="GST_N"/>
    <property type="match status" value="1"/>
</dbReference>
<dbReference type="InterPro" id="IPR036282">
    <property type="entry name" value="Glutathione-S-Trfase_C_sf"/>
</dbReference>
<dbReference type="InterPro" id="IPR010987">
    <property type="entry name" value="Glutathione-S-Trfase_C-like"/>
</dbReference>
<feature type="domain" description="GST C-terminal" evidence="4">
    <location>
        <begin position="118"/>
        <end position="257"/>
    </location>
</feature>
<dbReference type="PANTHER" id="PTHR44051:SF9">
    <property type="entry name" value="GLUTATHIONE S-TRANSFERASE 1"/>
    <property type="match status" value="1"/>
</dbReference>
<dbReference type="AlphaFoldDB" id="A0A6V8H7I0"/>
<feature type="domain" description="GST N-terminal" evidence="3">
    <location>
        <begin position="9"/>
        <end position="113"/>
    </location>
</feature>
<dbReference type="SFLD" id="SFLDS00019">
    <property type="entry name" value="Glutathione_Transferase_(cytos"/>
    <property type="match status" value="1"/>
</dbReference>
<sequence>MADITTQKLPSPTLHHLSSSSSLRVVWALEELSMSSGLEYNLKNYKRVKGRAPEELKKVFPLGKSPILEIPGVNLFRPLPFLHDDSNNNETKTIVTESRLILQLLSDQYSNGEWVPETDEDKERDTYFLEFANSSFTGVVNSIIYFEIIPTMSPWLVRPLMSAIFNPIAKILKQGLNPHFDLMERALSDEKPWFSGAKIGLADFTLSFPMDTADQRQYLDEKKYPKLAGWVKRVHDRPAYQNALKEGGSYDLVRYDN</sequence>
<dbReference type="SFLD" id="SFLDG00358">
    <property type="entry name" value="Main_(cytGST)"/>
    <property type="match status" value="1"/>
</dbReference>
<accession>A0A6V8H7I0</accession>